<dbReference type="PANTHER" id="PTHR10218:SF369">
    <property type="entry name" value="GUANINE NUCLEOTIDE-BINDING PROTEIN ALPHA-2 SUBUNIT"/>
    <property type="match status" value="1"/>
</dbReference>
<evidence type="ECO:0000256" key="5">
    <source>
        <dbReference type="ARBA" id="ARBA00022842"/>
    </source>
</evidence>
<dbReference type="Proteomes" id="UP000235786">
    <property type="component" value="Unassembled WGS sequence"/>
</dbReference>
<keyword evidence="6 10" id="KW-0342">GTP-binding</keyword>
<dbReference type="GO" id="GO:0046872">
    <property type="term" value="F:metal ion binding"/>
    <property type="evidence" value="ECO:0007669"/>
    <property type="project" value="UniProtKB-KW"/>
</dbReference>
<dbReference type="AlphaFoldDB" id="A0A2J6RF01"/>
<keyword evidence="2" id="KW-0519">Myristate</keyword>
<evidence type="ECO:0000256" key="8">
    <source>
        <dbReference type="ARBA" id="ARBA00023224"/>
    </source>
</evidence>
<evidence type="ECO:0000256" key="2">
    <source>
        <dbReference type="ARBA" id="ARBA00022707"/>
    </source>
</evidence>
<evidence type="ECO:0000256" key="10">
    <source>
        <dbReference type="PIRSR" id="PIRSR601019-1"/>
    </source>
</evidence>
<keyword evidence="5" id="KW-0460">Magnesium</keyword>
<dbReference type="SMART" id="SM00275">
    <property type="entry name" value="G_alpha"/>
    <property type="match status" value="1"/>
</dbReference>
<dbReference type="Gene3D" id="3.40.50.300">
    <property type="entry name" value="P-loop containing nucleotide triphosphate hydrolases"/>
    <property type="match status" value="1"/>
</dbReference>
<feature type="compositionally biased region" description="Low complexity" evidence="11">
    <location>
        <begin position="300"/>
        <end position="322"/>
    </location>
</feature>
<dbReference type="PROSITE" id="PS51882">
    <property type="entry name" value="G_ALPHA"/>
    <property type="match status" value="1"/>
</dbReference>
<evidence type="ECO:0000256" key="9">
    <source>
        <dbReference type="ARBA" id="ARBA00023288"/>
    </source>
</evidence>
<protein>
    <submittedName>
        <fullName evidence="12">G-alpha-domain-containing protein</fullName>
    </submittedName>
</protein>
<dbReference type="CDD" id="cd00066">
    <property type="entry name" value="G-alpha"/>
    <property type="match status" value="1"/>
</dbReference>
<reference evidence="12 13" key="1">
    <citation type="submission" date="2016-04" db="EMBL/GenBank/DDBJ databases">
        <title>A degradative enzymes factory behind the ericoid mycorrhizal symbiosis.</title>
        <authorList>
            <consortium name="DOE Joint Genome Institute"/>
            <person name="Martino E."/>
            <person name="Morin E."/>
            <person name="Grelet G."/>
            <person name="Kuo A."/>
            <person name="Kohler A."/>
            <person name="Daghino S."/>
            <person name="Barry K."/>
            <person name="Choi C."/>
            <person name="Cichocki N."/>
            <person name="Clum A."/>
            <person name="Copeland A."/>
            <person name="Hainaut M."/>
            <person name="Haridas S."/>
            <person name="Labutti K."/>
            <person name="Lindquist E."/>
            <person name="Lipzen A."/>
            <person name="Khouja H.-R."/>
            <person name="Murat C."/>
            <person name="Ohm R."/>
            <person name="Olson A."/>
            <person name="Spatafora J."/>
            <person name="Veneault-Fourrey C."/>
            <person name="Henrissat B."/>
            <person name="Grigoriev I."/>
            <person name="Martin F."/>
            <person name="Perotto S."/>
        </authorList>
    </citation>
    <scope>NUCLEOTIDE SEQUENCE [LARGE SCALE GENOMIC DNA]</scope>
    <source>
        <strain evidence="12 13">F</strain>
    </source>
</reference>
<evidence type="ECO:0000256" key="11">
    <source>
        <dbReference type="SAM" id="MobiDB-lite"/>
    </source>
</evidence>
<evidence type="ECO:0000256" key="6">
    <source>
        <dbReference type="ARBA" id="ARBA00023134"/>
    </source>
</evidence>
<keyword evidence="3" id="KW-0479">Metal-binding</keyword>
<dbReference type="PANTHER" id="PTHR10218">
    <property type="entry name" value="GTP-BINDING PROTEIN ALPHA SUBUNIT"/>
    <property type="match status" value="1"/>
</dbReference>
<organism evidence="12 13">
    <name type="scientific">Hyaloscypha variabilis (strain UAMH 11265 / GT02V1 / F)</name>
    <name type="common">Meliniomyces variabilis</name>
    <dbReference type="NCBI Taxonomy" id="1149755"/>
    <lineage>
        <taxon>Eukaryota</taxon>
        <taxon>Fungi</taxon>
        <taxon>Dikarya</taxon>
        <taxon>Ascomycota</taxon>
        <taxon>Pezizomycotina</taxon>
        <taxon>Leotiomycetes</taxon>
        <taxon>Helotiales</taxon>
        <taxon>Hyaloscyphaceae</taxon>
        <taxon>Hyaloscypha</taxon>
        <taxon>Hyaloscypha variabilis</taxon>
    </lineage>
</organism>
<dbReference type="SUPFAM" id="SSF47895">
    <property type="entry name" value="Transducin (alpha subunit), insertion domain"/>
    <property type="match status" value="1"/>
</dbReference>
<dbReference type="PRINTS" id="PR00318">
    <property type="entry name" value="GPROTEINA"/>
</dbReference>
<dbReference type="FunFam" id="3.40.50.300:FF:003800">
    <property type="entry name" value="Guanine nucleotide-binding protein G(k) subunit alpha"/>
    <property type="match status" value="1"/>
</dbReference>
<keyword evidence="9" id="KW-0449">Lipoprotein</keyword>
<evidence type="ECO:0000313" key="12">
    <source>
        <dbReference type="EMBL" id="PMD37097.1"/>
    </source>
</evidence>
<dbReference type="Pfam" id="PF00503">
    <property type="entry name" value="G-alpha"/>
    <property type="match status" value="1"/>
</dbReference>
<dbReference type="PRINTS" id="PR01241">
    <property type="entry name" value="GPROTEINAFNG"/>
</dbReference>
<keyword evidence="4 10" id="KW-0547">Nucleotide-binding</keyword>
<evidence type="ECO:0000256" key="7">
    <source>
        <dbReference type="ARBA" id="ARBA00023139"/>
    </source>
</evidence>
<accession>A0A2J6RF01</accession>
<evidence type="ECO:0000256" key="1">
    <source>
        <dbReference type="ARBA" id="ARBA00007976"/>
    </source>
</evidence>
<keyword evidence="13" id="KW-1185">Reference proteome</keyword>
<dbReference type="GO" id="GO:0001664">
    <property type="term" value="F:G protein-coupled receptor binding"/>
    <property type="evidence" value="ECO:0007669"/>
    <property type="project" value="InterPro"/>
</dbReference>
<keyword evidence="7" id="KW-0564">Palmitate</keyword>
<name>A0A2J6RF01_HYAVF</name>
<feature type="binding site" evidence="10">
    <location>
        <position position="266"/>
    </location>
    <ligand>
        <name>GTP</name>
        <dbReference type="ChEBI" id="CHEBI:37565"/>
    </ligand>
</feature>
<proteinExistence type="inferred from homology"/>
<dbReference type="GO" id="GO:0005525">
    <property type="term" value="F:GTP binding"/>
    <property type="evidence" value="ECO:0007669"/>
    <property type="project" value="UniProtKB-KW"/>
</dbReference>
<dbReference type="GO" id="GO:0005737">
    <property type="term" value="C:cytoplasm"/>
    <property type="evidence" value="ECO:0007669"/>
    <property type="project" value="TreeGrafter"/>
</dbReference>
<dbReference type="GO" id="GO:0007189">
    <property type="term" value="P:adenylate cyclase-activating G protein-coupled receptor signaling pathway"/>
    <property type="evidence" value="ECO:0007669"/>
    <property type="project" value="TreeGrafter"/>
</dbReference>
<feature type="region of interest" description="Disordered" evidence="11">
    <location>
        <begin position="296"/>
        <end position="322"/>
    </location>
</feature>
<keyword evidence="8" id="KW-0807">Transducer</keyword>
<dbReference type="InterPro" id="IPR001019">
    <property type="entry name" value="Gprotein_alpha_su"/>
</dbReference>
<dbReference type="GO" id="GO:0005834">
    <property type="term" value="C:heterotrimeric G-protein complex"/>
    <property type="evidence" value="ECO:0007669"/>
    <property type="project" value="InterPro"/>
</dbReference>
<sequence length="322" mass="36160">MLMNRIRISHMREFPNDERASYQGTVRNNVLDIVESLATISASQYAGLDDVAQFHATLLSKEVECWKARPRNITYEVASAVQGLWRNETLKSAIFDATDEIHRIAEKDYIPTETDILMAKTRASGIQEYKFSLGSLGVHMFSIGGHRSDMKKFIHQFENVTSLVYSVDLSCYDQVLPTDSNQNLLLESLQIFDSVVNSRWFRRTSIILLLCNAEHFSQKLSRSPMNKHFPDYSGGDNVSRASKYIVWRFNQLNRNNLSLFPHLCEASDASNIQVVFAASKDTMIFNAMQDSGIPVERKNSAASTASSSGKGSSGSAFGDEKE</sequence>
<comment type="similarity">
    <text evidence="1">Belongs to the G-alpha family. G(q) subfamily.</text>
</comment>
<dbReference type="GO" id="GO:0031683">
    <property type="term" value="F:G-protein beta/gamma-subunit complex binding"/>
    <property type="evidence" value="ECO:0007669"/>
    <property type="project" value="InterPro"/>
</dbReference>
<gene>
    <name evidence="12" type="ORF">L207DRAFT_556365</name>
</gene>
<dbReference type="OrthoDB" id="5817230at2759"/>
<evidence type="ECO:0000256" key="4">
    <source>
        <dbReference type="ARBA" id="ARBA00022741"/>
    </source>
</evidence>
<evidence type="ECO:0000256" key="3">
    <source>
        <dbReference type="ARBA" id="ARBA00022723"/>
    </source>
</evidence>
<dbReference type="InterPro" id="IPR027417">
    <property type="entry name" value="P-loop_NTPase"/>
</dbReference>
<dbReference type="STRING" id="1149755.A0A2J6RF01"/>
<dbReference type="InterPro" id="IPR011025">
    <property type="entry name" value="GproteinA_insert"/>
</dbReference>
<dbReference type="InterPro" id="IPR002975">
    <property type="entry name" value="Fungi_Gprotein_alpha"/>
</dbReference>
<dbReference type="SUPFAM" id="SSF52540">
    <property type="entry name" value="P-loop containing nucleoside triphosphate hydrolases"/>
    <property type="match status" value="1"/>
</dbReference>
<dbReference type="EMBL" id="KZ613950">
    <property type="protein sequence ID" value="PMD37097.1"/>
    <property type="molecule type" value="Genomic_DNA"/>
</dbReference>
<dbReference type="Gene3D" id="1.10.400.10">
    <property type="entry name" value="GI Alpha 1, domain 2-like"/>
    <property type="match status" value="1"/>
</dbReference>
<evidence type="ECO:0000313" key="13">
    <source>
        <dbReference type="Proteomes" id="UP000235786"/>
    </source>
</evidence>
<dbReference type="GO" id="GO:0003924">
    <property type="term" value="F:GTPase activity"/>
    <property type="evidence" value="ECO:0007669"/>
    <property type="project" value="InterPro"/>
</dbReference>